<dbReference type="SUPFAM" id="SSF48452">
    <property type="entry name" value="TPR-like"/>
    <property type="match status" value="1"/>
</dbReference>
<proteinExistence type="predicted"/>
<sequence>MGTILDAPVQILMGTNVRGAFTAEDNRDILDKLLGTAAPKTGARLPEVIEKRRSDMAGQGMILPLVGYADDERLAPNQFLVTVALQTVTGDIRKDILFDMVVDMIKAVQIQDPSKKGVRALLVEAVNNLVEKNYQESMDCFRKVSYWGSIIDGCEADCVRATLCYGAVNMMNGQYQSMTYDSQLACNIVDKPTFSDPYLKYAAHRLMGISWVLMENPEHAVAFFEQAYHDLEWANEETLLVEVLFHAVTAMMQAQQYDKCRNVIDRIYSLVKDSDTYGKEAINKLYVFRAFVSDRTIEQLKSQLSEMELKYEEISRSFLLGLKDTVLKVVRVVTPSVLTFGLGSILGNVRDIKMIWQKSGDGGMNLADMP</sequence>
<accession>A0A174JHX5</accession>
<dbReference type="AlphaFoldDB" id="A0A174JHX5"/>
<dbReference type="InterPro" id="IPR011990">
    <property type="entry name" value="TPR-like_helical_dom_sf"/>
</dbReference>
<organism evidence="1 2">
    <name type="scientific">Enterocloster clostridioformis</name>
    <dbReference type="NCBI Taxonomy" id="1531"/>
    <lineage>
        <taxon>Bacteria</taxon>
        <taxon>Bacillati</taxon>
        <taxon>Bacillota</taxon>
        <taxon>Clostridia</taxon>
        <taxon>Lachnospirales</taxon>
        <taxon>Lachnospiraceae</taxon>
        <taxon>Enterocloster</taxon>
    </lineage>
</organism>
<evidence type="ECO:0000313" key="1">
    <source>
        <dbReference type="EMBL" id="CUO96750.1"/>
    </source>
</evidence>
<evidence type="ECO:0000313" key="2">
    <source>
        <dbReference type="Proteomes" id="UP000095512"/>
    </source>
</evidence>
<dbReference type="EMBL" id="CZAB01000018">
    <property type="protein sequence ID" value="CUO96750.1"/>
    <property type="molecule type" value="Genomic_DNA"/>
</dbReference>
<dbReference type="Proteomes" id="UP000095512">
    <property type="component" value="Unassembled WGS sequence"/>
</dbReference>
<dbReference type="Gene3D" id="1.25.40.10">
    <property type="entry name" value="Tetratricopeptide repeat domain"/>
    <property type="match status" value="1"/>
</dbReference>
<protein>
    <submittedName>
        <fullName evidence="1">Uncharacterized protein</fullName>
    </submittedName>
</protein>
<gene>
    <name evidence="1" type="ORF">ERS852480_02331</name>
</gene>
<name>A0A174JHX5_9FIRM</name>
<reference evidence="1 2" key="1">
    <citation type="submission" date="2015-09" db="EMBL/GenBank/DDBJ databases">
        <authorList>
            <consortium name="Pathogen Informatics"/>
        </authorList>
    </citation>
    <scope>NUCLEOTIDE SEQUENCE [LARGE SCALE GENOMIC DNA]</scope>
    <source>
        <strain evidence="1 2">2789STDY5834865</strain>
    </source>
</reference>
<dbReference type="RefSeq" id="WP_057571868.1">
    <property type="nucleotide sequence ID" value="NZ_CZAB01000018.1"/>
</dbReference>